<dbReference type="EMBL" id="WJEC01000327">
    <property type="protein sequence ID" value="KAF7483828.1"/>
    <property type="molecule type" value="Genomic_DNA"/>
</dbReference>
<protein>
    <submittedName>
        <fullName evidence="3">Uncharacterized protein</fullName>
    </submittedName>
</protein>
<evidence type="ECO:0000313" key="4">
    <source>
        <dbReference type="Proteomes" id="UP000335636"/>
    </source>
</evidence>
<reference evidence="3 4" key="1">
    <citation type="submission" date="2019-04" db="EMBL/GenBank/DDBJ databases">
        <authorList>
            <person name="Alioto T."/>
            <person name="Alioto T."/>
        </authorList>
    </citation>
    <scope>NUCLEOTIDE SEQUENCE [LARGE SCALE GENOMIC DNA]</scope>
</reference>
<evidence type="ECO:0000313" key="3">
    <source>
        <dbReference type="EMBL" id="VTJ77108.1"/>
    </source>
</evidence>
<dbReference type="Proteomes" id="UP000335636">
    <property type="component" value="Unassembled WGS sequence"/>
</dbReference>
<feature type="region of interest" description="Disordered" evidence="1">
    <location>
        <begin position="60"/>
        <end position="100"/>
    </location>
</feature>
<gene>
    <name evidence="2" type="ORF">GHT09_004740</name>
    <name evidence="3" type="ORF">MONAX_5E035767</name>
</gene>
<sequence length="128" mass="14181">MSNHNSTLEDKAEMQVWPGSWFLFSSISQSPGYQRLGEAARAKHQEHPVVMVSTHSELINSLTAQPGAPTESGPARGSQAGEVVSSKGKEPSTHGLHQAHQVNRWFTEHRQLSFSLCQEPLETLYEDN</sequence>
<dbReference type="AlphaFoldDB" id="A0A5E4C5G7"/>
<accession>A0A5E4C5G7</accession>
<reference evidence="2" key="2">
    <citation type="submission" date="2020-08" db="EMBL/GenBank/DDBJ databases">
        <authorList>
            <person name="Shumante A."/>
            <person name="Zimin A.V."/>
            <person name="Puiu D."/>
            <person name="Salzberg S.L."/>
        </authorList>
    </citation>
    <scope>NUCLEOTIDE SEQUENCE</scope>
    <source>
        <strain evidence="2">WC2-LM</strain>
        <tissue evidence="2">Liver</tissue>
    </source>
</reference>
<organism evidence="3 4">
    <name type="scientific">Marmota monax</name>
    <name type="common">Woodchuck</name>
    <dbReference type="NCBI Taxonomy" id="9995"/>
    <lineage>
        <taxon>Eukaryota</taxon>
        <taxon>Metazoa</taxon>
        <taxon>Chordata</taxon>
        <taxon>Craniata</taxon>
        <taxon>Vertebrata</taxon>
        <taxon>Euteleostomi</taxon>
        <taxon>Mammalia</taxon>
        <taxon>Eutheria</taxon>
        <taxon>Euarchontoglires</taxon>
        <taxon>Glires</taxon>
        <taxon>Rodentia</taxon>
        <taxon>Sciuromorpha</taxon>
        <taxon>Sciuridae</taxon>
        <taxon>Xerinae</taxon>
        <taxon>Marmotini</taxon>
        <taxon>Marmota</taxon>
    </lineage>
</organism>
<proteinExistence type="predicted"/>
<keyword evidence="4" id="KW-1185">Reference proteome</keyword>
<dbReference type="Proteomes" id="UP000662637">
    <property type="component" value="Unassembled WGS sequence"/>
</dbReference>
<name>A0A5E4C5G7_MARMO</name>
<evidence type="ECO:0000256" key="1">
    <source>
        <dbReference type="SAM" id="MobiDB-lite"/>
    </source>
</evidence>
<evidence type="ECO:0000313" key="2">
    <source>
        <dbReference type="EMBL" id="KAF7483828.1"/>
    </source>
</evidence>
<dbReference type="EMBL" id="CABDUW010000943">
    <property type="protein sequence ID" value="VTJ77108.1"/>
    <property type="molecule type" value="Genomic_DNA"/>
</dbReference>